<dbReference type="SUPFAM" id="SSF53850">
    <property type="entry name" value="Periplasmic binding protein-like II"/>
    <property type="match status" value="1"/>
</dbReference>
<name>A0A844GUU1_9CHRO</name>
<dbReference type="PANTHER" id="PTHR30632:SF0">
    <property type="entry name" value="SULFATE-BINDING PROTEIN"/>
    <property type="match status" value="1"/>
</dbReference>
<keyword evidence="1" id="KW-0472">Membrane</keyword>
<sequence>MNKLTEKFFSVLKIPTSSGEIMTTSEKKDYSINKVISLLIICASLGITYLPIFPIKTNVTIVSGSELKEVLEEISDKFEKDNPHIDLEIEIQGSQDIISNVIDKKNDFIPTILIPANSELITELENRLKAQGETNIFYNPPDAIARTLLVAIAWEERGKVLFPNNKFSWNQLEKALKVRNWQQLGGDKNWGSFDFVTTDPTRSNSGQLTLSLWAKNDLNQNILTVNDINNNQIIDLFTLIKKSVYQPPRSTDILLQEFIARGANDADVATVYESIALYRWSQAKERRNQGYQIYYPNPTIETTISGVVLKQNVNNQEAKSAKKFINYLREKEQQIIFAKYGFRPIIDLNLANLKETPWSDNISGVEIKPNTNIKPSPDNNVINEIEKIWNQAN</sequence>
<dbReference type="InterPro" id="IPR050682">
    <property type="entry name" value="ModA/WtpA"/>
</dbReference>
<evidence type="ECO:0000313" key="2">
    <source>
        <dbReference type="EMBL" id="MTF39860.1"/>
    </source>
</evidence>
<dbReference type="PANTHER" id="PTHR30632">
    <property type="entry name" value="MOLYBDATE-BINDING PERIPLASMIC PROTEIN"/>
    <property type="match status" value="1"/>
</dbReference>
<dbReference type="GO" id="GO:0015689">
    <property type="term" value="P:molybdate ion transport"/>
    <property type="evidence" value="ECO:0007669"/>
    <property type="project" value="TreeGrafter"/>
</dbReference>
<dbReference type="Gene3D" id="3.40.190.10">
    <property type="entry name" value="Periplasmic binding protein-like II"/>
    <property type="match status" value="2"/>
</dbReference>
<evidence type="ECO:0000313" key="3">
    <source>
        <dbReference type="Proteomes" id="UP000437131"/>
    </source>
</evidence>
<keyword evidence="1" id="KW-1133">Transmembrane helix</keyword>
<dbReference type="Proteomes" id="UP000437131">
    <property type="component" value="Unassembled WGS sequence"/>
</dbReference>
<dbReference type="AlphaFoldDB" id="A0A844GUU1"/>
<dbReference type="RefSeq" id="WP_155084279.1">
    <property type="nucleotide sequence ID" value="NZ_WMIA01000018.1"/>
</dbReference>
<dbReference type="EMBL" id="WMIA01000018">
    <property type="protein sequence ID" value="MTF39860.1"/>
    <property type="molecule type" value="Genomic_DNA"/>
</dbReference>
<gene>
    <name evidence="2" type="ORF">GGC33_13120</name>
</gene>
<dbReference type="Pfam" id="PF13531">
    <property type="entry name" value="SBP_bac_11"/>
    <property type="match status" value="1"/>
</dbReference>
<dbReference type="GO" id="GO:0030973">
    <property type="term" value="F:molybdate ion binding"/>
    <property type="evidence" value="ECO:0007669"/>
    <property type="project" value="TreeGrafter"/>
</dbReference>
<accession>A0A844GUU1</accession>
<protein>
    <submittedName>
        <fullName evidence="2">Extracellular solute-binding protein</fullName>
    </submittedName>
</protein>
<feature type="transmembrane region" description="Helical" evidence="1">
    <location>
        <begin position="35"/>
        <end position="53"/>
    </location>
</feature>
<keyword evidence="1" id="KW-0812">Transmembrane</keyword>
<reference evidence="2 3" key="1">
    <citation type="submission" date="2019-11" db="EMBL/GenBank/DDBJ databases">
        <title>Isolation of a new High Light Tolerant Cyanobacteria.</title>
        <authorList>
            <person name="Dobson Z."/>
            <person name="Vaughn N."/>
            <person name="Vaughn M."/>
            <person name="Fromme P."/>
            <person name="Mazor Y."/>
        </authorList>
    </citation>
    <scope>NUCLEOTIDE SEQUENCE [LARGE SCALE GENOMIC DNA]</scope>
    <source>
        <strain evidence="2 3">0216</strain>
    </source>
</reference>
<proteinExistence type="predicted"/>
<evidence type="ECO:0000256" key="1">
    <source>
        <dbReference type="SAM" id="Phobius"/>
    </source>
</evidence>
<comment type="caution">
    <text evidence="2">The sequence shown here is derived from an EMBL/GenBank/DDBJ whole genome shotgun (WGS) entry which is preliminary data.</text>
</comment>
<organism evidence="2 3">
    <name type="scientific">Cyanobacterium aponinum 0216</name>
    <dbReference type="NCBI Taxonomy" id="2676140"/>
    <lineage>
        <taxon>Bacteria</taxon>
        <taxon>Bacillati</taxon>
        <taxon>Cyanobacteriota</taxon>
        <taxon>Cyanophyceae</taxon>
        <taxon>Oscillatoriophycideae</taxon>
        <taxon>Chroococcales</taxon>
        <taxon>Geminocystaceae</taxon>
        <taxon>Cyanobacterium</taxon>
    </lineage>
</organism>